<evidence type="ECO:0000313" key="4">
    <source>
        <dbReference type="EMBL" id="QUF07160.1"/>
    </source>
</evidence>
<evidence type="ECO:0000256" key="3">
    <source>
        <dbReference type="SAM" id="Phobius"/>
    </source>
</evidence>
<sequence length="302" mass="32769">MRVAEEAKPLFDVGDWIAMGAAAVAVLAMAVAIWQASEARKSRRATEKQASIAEEALAEAKRSAAATERANEISLLRDADQRVEREDAAVAEARQVRGKLGNMGGLSLAVVNHGSTAVHDLLVESVEAIGFPHMKWRAKPGIARDRTTWETLRFEETVQFYVDFTDENGAAHRAPSREYYFTISYTTSTGRWRRTGNADPVRVEQPGPDAQGREDAEGIATASASDRALRLLRILADHLAAGTPLNVHALPDQLGLPEAVVEQALQHLHKSGFINALTGDDTVQSVREVTASGHIALERSGF</sequence>
<keyword evidence="3" id="KW-1133">Transmembrane helix</keyword>
<keyword evidence="3" id="KW-0472">Membrane</keyword>
<reference evidence="4" key="1">
    <citation type="submission" date="2021-04" db="EMBL/GenBank/DDBJ databases">
        <title>Genomic sequence of Actinosynnema pretiosum subsp. pretiosum ATCC 31280 (C-14919).</title>
        <authorList>
            <person name="Bai L."/>
            <person name="Wang X."/>
            <person name="Xiao Y."/>
        </authorList>
    </citation>
    <scope>NUCLEOTIDE SEQUENCE</scope>
    <source>
        <strain evidence="4">ATCC 31280</strain>
    </source>
</reference>
<organism evidence="4 5">
    <name type="scientific">Actinosynnema pretiosum subsp. pretiosum</name>
    <dbReference type="NCBI Taxonomy" id="103721"/>
    <lineage>
        <taxon>Bacteria</taxon>
        <taxon>Bacillati</taxon>
        <taxon>Actinomycetota</taxon>
        <taxon>Actinomycetes</taxon>
        <taxon>Pseudonocardiales</taxon>
        <taxon>Pseudonocardiaceae</taxon>
        <taxon>Actinosynnema</taxon>
    </lineage>
</organism>
<feature type="coiled-coil region" evidence="1">
    <location>
        <begin position="43"/>
        <end position="96"/>
    </location>
</feature>
<keyword evidence="3" id="KW-0812">Transmembrane</keyword>
<protein>
    <submittedName>
        <fullName evidence="4">Uncharacterized protein</fullName>
    </submittedName>
</protein>
<proteinExistence type="predicted"/>
<name>A0AA45LCE6_9PSEU</name>
<keyword evidence="1" id="KW-0175">Coiled coil</keyword>
<evidence type="ECO:0000313" key="5">
    <source>
        <dbReference type="Proteomes" id="UP000677152"/>
    </source>
</evidence>
<evidence type="ECO:0000256" key="2">
    <source>
        <dbReference type="SAM" id="MobiDB-lite"/>
    </source>
</evidence>
<dbReference type="AlphaFoldDB" id="A0AA45LCE6"/>
<dbReference type="EMBL" id="CP073249">
    <property type="protein sequence ID" value="QUF07160.1"/>
    <property type="molecule type" value="Genomic_DNA"/>
</dbReference>
<dbReference type="Proteomes" id="UP000677152">
    <property type="component" value="Chromosome"/>
</dbReference>
<gene>
    <name evidence="4" type="ORF">KCV87_14625</name>
</gene>
<feature type="region of interest" description="Disordered" evidence="2">
    <location>
        <begin position="194"/>
        <end position="215"/>
    </location>
</feature>
<feature type="transmembrane region" description="Helical" evidence="3">
    <location>
        <begin position="16"/>
        <end position="34"/>
    </location>
</feature>
<accession>A0AA45LCE6</accession>
<evidence type="ECO:0000256" key="1">
    <source>
        <dbReference type="SAM" id="Coils"/>
    </source>
</evidence>